<protein>
    <submittedName>
        <fullName evidence="3">Uncharacterized protein</fullName>
    </submittedName>
</protein>
<feature type="domain" description="AMP-dependent synthetase/ligase" evidence="1">
    <location>
        <begin position="71"/>
        <end position="468"/>
    </location>
</feature>
<evidence type="ECO:0000259" key="1">
    <source>
        <dbReference type="Pfam" id="PF00501"/>
    </source>
</evidence>
<dbReference type="EMBL" id="SSOP01000041">
    <property type="protein sequence ID" value="KAB5593284.1"/>
    <property type="molecule type" value="Genomic_DNA"/>
</dbReference>
<keyword evidence="4" id="KW-1185">Reference proteome</keyword>
<gene>
    <name evidence="3" type="ORF">CTheo_3287</name>
</gene>
<dbReference type="InterPro" id="IPR020845">
    <property type="entry name" value="AMP-binding_CS"/>
</dbReference>
<dbReference type="PANTHER" id="PTHR43201">
    <property type="entry name" value="ACYL-COA SYNTHETASE"/>
    <property type="match status" value="1"/>
</dbReference>
<dbReference type="InterPro" id="IPR000873">
    <property type="entry name" value="AMP-dep_synth/lig_dom"/>
</dbReference>
<dbReference type="InterPro" id="IPR042099">
    <property type="entry name" value="ANL_N_sf"/>
</dbReference>
<dbReference type="Pfam" id="PF00501">
    <property type="entry name" value="AMP-binding"/>
    <property type="match status" value="1"/>
</dbReference>
<organism evidence="3 4">
    <name type="scientific">Ceratobasidium theobromae</name>
    <dbReference type="NCBI Taxonomy" id="1582974"/>
    <lineage>
        <taxon>Eukaryota</taxon>
        <taxon>Fungi</taxon>
        <taxon>Dikarya</taxon>
        <taxon>Basidiomycota</taxon>
        <taxon>Agaricomycotina</taxon>
        <taxon>Agaricomycetes</taxon>
        <taxon>Cantharellales</taxon>
        <taxon>Ceratobasidiaceae</taxon>
        <taxon>Ceratobasidium</taxon>
    </lineage>
</organism>
<dbReference type="Gene3D" id="3.40.50.12780">
    <property type="entry name" value="N-terminal domain of ligase-like"/>
    <property type="match status" value="1"/>
</dbReference>
<dbReference type="GO" id="GO:0031956">
    <property type="term" value="F:medium-chain fatty acid-CoA ligase activity"/>
    <property type="evidence" value="ECO:0007669"/>
    <property type="project" value="TreeGrafter"/>
</dbReference>
<dbReference type="AlphaFoldDB" id="A0A5N5QNM5"/>
<dbReference type="SUPFAM" id="SSF56801">
    <property type="entry name" value="Acetyl-CoA synthetase-like"/>
    <property type="match status" value="1"/>
</dbReference>
<reference evidence="3 4" key="1">
    <citation type="journal article" date="2019" name="Fungal Biol. Biotechnol.">
        <title>Draft genome sequence of fastidious pathogen Ceratobasidium theobromae, which causes vascular-streak dieback in Theobroma cacao.</title>
        <authorList>
            <person name="Ali S.S."/>
            <person name="Asman A."/>
            <person name="Shao J."/>
            <person name="Firmansyah A.P."/>
            <person name="Susilo A.W."/>
            <person name="Rosmana A."/>
            <person name="McMahon P."/>
            <person name="Junaid M."/>
            <person name="Guest D."/>
            <person name="Kheng T.Y."/>
            <person name="Meinhardt L.W."/>
            <person name="Bailey B.A."/>
        </authorList>
    </citation>
    <scope>NUCLEOTIDE SEQUENCE [LARGE SCALE GENOMIC DNA]</scope>
    <source>
        <strain evidence="3 4">CT2</strain>
    </source>
</reference>
<sequence>MLATTTSRLRRLLTTPSKNLHRLHVHELRHLSQISPTVIPQTRSIVAGPLDPPLSELTLPSYFKSQILPHHASRPALISRHEQNIRWTFAEFDAQIERMARGLLDAGVKPGDRVATVLGNCSAYAVLQWACARIGAIIVTTNPAYKTHEILGALNKVGASTLILSPTLRKSELLRSIAGALPTLGSTLPGQDINDPELASLRRLFVVDNTEDRSQFQAELGRIPCAVDLAEVANAQYGPEPADTAANLQNRPLDHHDVANLQFTSGTTGLPKAASVQSQTRWRTLLHTHLFPKDICALASLFKDAGNVLGNLAAWVHGAAIVYASESFDPKAIVRAVEEERCTGLHGVPTHFIGVLEELDRLGPGADVKMNSLRTGIAAGSPIPIELMRKLITRLNLRELTIAYGMTETSPVSFQTTPDDRLEMRVESVGRIQPHVRAKVIDEHGSIVPVGVPGELCVSGYLLQKGYWEDPEQTASVMRRDHDGMLWMHTGDQVVIDQEGYLKITGRIKDLIIRGGEVPYRNLSPIQIENCITSHPDVLEAAAIAIPDERFGEVVGLWIVLRPDAISLTRKDIVDWVKGRMNPQVRVVHQRWELNAPSYVWFIGEHGAPTELPKTGSGKVQKNILREWARVYLTRGDIAIR</sequence>
<comment type="caution">
    <text evidence="3">The sequence shown here is derived from an EMBL/GenBank/DDBJ whole genome shotgun (WGS) entry which is preliminary data.</text>
</comment>
<feature type="domain" description="AMP-binding enzyme C-terminal" evidence="2">
    <location>
        <begin position="527"/>
        <end position="619"/>
    </location>
</feature>
<dbReference type="PANTHER" id="PTHR43201:SF30">
    <property type="entry name" value="AMP-DEPENDENT SYNTHETASE_LIGASE DOMAIN-CONTAINING PROTEIN"/>
    <property type="match status" value="1"/>
</dbReference>
<dbReference type="InterPro" id="IPR025110">
    <property type="entry name" value="AMP-bd_C"/>
</dbReference>
<evidence type="ECO:0000259" key="2">
    <source>
        <dbReference type="Pfam" id="PF13193"/>
    </source>
</evidence>
<dbReference type="InterPro" id="IPR045851">
    <property type="entry name" value="AMP-bd_C_sf"/>
</dbReference>
<accession>A0A5N5QNM5</accession>
<proteinExistence type="predicted"/>
<dbReference type="PROSITE" id="PS00455">
    <property type="entry name" value="AMP_BINDING"/>
    <property type="match status" value="1"/>
</dbReference>
<dbReference type="OrthoDB" id="10253115at2759"/>
<dbReference type="Gene3D" id="3.30.300.30">
    <property type="match status" value="1"/>
</dbReference>
<dbReference type="Proteomes" id="UP000383932">
    <property type="component" value="Unassembled WGS sequence"/>
</dbReference>
<dbReference type="Pfam" id="PF13193">
    <property type="entry name" value="AMP-binding_C"/>
    <property type="match status" value="1"/>
</dbReference>
<evidence type="ECO:0000313" key="3">
    <source>
        <dbReference type="EMBL" id="KAB5593284.1"/>
    </source>
</evidence>
<dbReference type="GO" id="GO:0006631">
    <property type="term" value="P:fatty acid metabolic process"/>
    <property type="evidence" value="ECO:0007669"/>
    <property type="project" value="TreeGrafter"/>
</dbReference>
<evidence type="ECO:0000313" key="4">
    <source>
        <dbReference type="Proteomes" id="UP000383932"/>
    </source>
</evidence>
<name>A0A5N5QNM5_9AGAM</name>